<evidence type="ECO:0000313" key="3">
    <source>
        <dbReference type="Proteomes" id="UP000681967"/>
    </source>
</evidence>
<feature type="compositionally biased region" description="Pro residues" evidence="1">
    <location>
        <begin position="12"/>
        <end position="27"/>
    </location>
</feature>
<feature type="region of interest" description="Disordered" evidence="1">
    <location>
        <begin position="1"/>
        <end position="27"/>
    </location>
</feature>
<protein>
    <submittedName>
        <fullName evidence="2">Uncharacterized protein</fullName>
    </submittedName>
</protein>
<dbReference type="AlphaFoldDB" id="A0A8S3FW18"/>
<comment type="caution">
    <text evidence="2">The sequence shown here is derived from an EMBL/GenBank/DDBJ whole genome shotgun (WGS) entry which is preliminary data.</text>
</comment>
<sequence length="86" mass="9600">KHQHFIDAYMPSSPPPPAPPMLPPPPPTLLNEADDSLCTTNITTLAYEPRHVWAPESNYIYESNQLTTSLDDYSLFYASNHGATKL</sequence>
<evidence type="ECO:0000313" key="2">
    <source>
        <dbReference type="EMBL" id="CAF5142814.1"/>
    </source>
</evidence>
<evidence type="ECO:0000256" key="1">
    <source>
        <dbReference type="SAM" id="MobiDB-lite"/>
    </source>
</evidence>
<accession>A0A8S3FW18</accession>
<reference evidence="2" key="1">
    <citation type="submission" date="2021-02" db="EMBL/GenBank/DDBJ databases">
        <authorList>
            <person name="Nowell W R."/>
        </authorList>
    </citation>
    <scope>NUCLEOTIDE SEQUENCE</scope>
</reference>
<organism evidence="2 3">
    <name type="scientific">Rotaria magnacalcarata</name>
    <dbReference type="NCBI Taxonomy" id="392030"/>
    <lineage>
        <taxon>Eukaryota</taxon>
        <taxon>Metazoa</taxon>
        <taxon>Spiralia</taxon>
        <taxon>Gnathifera</taxon>
        <taxon>Rotifera</taxon>
        <taxon>Eurotatoria</taxon>
        <taxon>Bdelloidea</taxon>
        <taxon>Philodinida</taxon>
        <taxon>Philodinidae</taxon>
        <taxon>Rotaria</taxon>
    </lineage>
</organism>
<gene>
    <name evidence="2" type="ORF">BYL167_LOCUS70534</name>
</gene>
<proteinExistence type="predicted"/>
<dbReference type="EMBL" id="CAJOBH010253006">
    <property type="protein sequence ID" value="CAF5142814.1"/>
    <property type="molecule type" value="Genomic_DNA"/>
</dbReference>
<feature type="non-terminal residue" evidence="2">
    <location>
        <position position="1"/>
    </location>
</feature>
<dbReference type="Proteomes" id="UP000681967">
    <property type="component" value="Unassembled WGS sequence"/>
</dbReference>
<name>A0A8S3FW18_9BILA</name>